<feature type="transmembrane region" description="Helical" evidence="1">
    <location>
        <begin position="151"/>
        <end position="175"/>
    </location>
</feature>
<reference evidence="2" key="1">
    <citation type="journal article" date="2020" name="bioRxiv">
        <title>Chromosome-level reference genome of the European wasp spider Argiope bruennichi: a resource for studies on range expansion and evolutionary adaptation.</title>
        <authorList>
            <person name="Sheffer M.M."/>
            <person name="Hoppe A."/>
            <person name="Krehenwinkel H."/>
            <person name="Uhl G."/>
            <person name="Kuss A.W."/>
            <person name="Jensen L."/>
            <person name="Jensen C."/>
            <person name="Gillespie R.G."/>
            <person name="Hoff K.J."/>
            <person name="Prost S."/>
        </authorList>
    </citation>
    <scope>NUCLEOTIDE SEQUENCE</scope>
</reference>
<keyword evidence="1" id="KW-1133">Transmembrane helix</keyword>
<accession>A0A8T0F9H7</accession>
<dbReference type="EMBL" id="JABXBU010000015">
    <property type="protein sequence ID" value="KAF8787877.1"/>
    <property type="molecule type" value="Genomic_DNA"/>
</dbReference>
<dbReference type="AlphaFoldDB" id="A0A8T0F9H7"/>
<gene>
    <name evidence="2" type="ORF">HNY73_009431</name>
</gene>
<feature type="transmembrane region" description="Helical" evidence="1">
    <location>
        <begin position="187"/>
        <end position="208"/>
    </location>
</feature>
<proteinExistence type="predicted"/>
<reference evidence="2" key="2">
    <citation type="submission" date="2020-06" db="EMBL/GenBank/DDBJ databases">
        <authorList>
            <person name="Sheffer M."/>
        </authorList>
    </citation>
    <scope>NUCLEOTIDE SEQUENCE</scope>
</reference>
<protein>
    <recommendedName>
        <fullName evidence="4">Gustatory receptor</fullName>
    </recommendedName>
</protein>
<keyword evidence="3" id="KW-1185">Reference proteome</keyword>
<comment type="caution">
    <text evidence="2">The sequence shown here is derived from an EMBL/GenBank/DDBJ whole genome shotgun (WGS) entry which is preliminary data.</text>
</comment>
<organism evidence="2 3">
    <name type="scientific">Argiope bruennichi</name>
    <name type="common">Wasp spider</name>
    <name type="synonym">Aranea bruennichi</name>
    <dbReference type="NCBI Taxonomy" id="94029"/>
    <lineage>
        <taxon>Eukaryota</taxon>
        <taxon>Metazoa</taxon>
        <taxon>Ecdysozoa</taxon>
        <taxon>Arthropoda</taxon>
        <taxon>Chelicerata</taxon>
        <taxon>Arachnida</taxon>
        <taxon>Araneae</taxon>
        <taxon>Araneomorphae</taxon>
        <taxon>Entelegynae</taxon>
        <taxon>Araneoidea</taxon>
        <taxon>Araneidae</taxon>
        <taxon>Argiope</taxon>
    </lineage>
</organism>
<keyword evidence="1" id="KW-0472">Membrane</keyword>
<feature type="transmembrane region" description="Helical" evidence="1">
    <location>
        <begin position="22"/>
        <end position="46"/>
    </location>
</feature>
<evidence type="ECO:0008006" key="4">
    <source>
        <dbReference type="Google" id="ProtNLM"/>
    </source>
</evidence>
<dbReference type="Proteomes" id="UP000807504">
    <property type="component" value="Unassembled WGS sequence"/>
</dbReference>
<name>A0A8T0F9H7_ARGBR</name>
<keyword evidence="1" id="KW-0812">Transmembrane</keyword>
<evidence type="ECO:0000313" key="2">
    <source>
        <dbReference type="EMBL" id="KAF8787877.1"/>
    </source>
</evidence>
<sequence>MCELQNMAKLHQQELLSLLRKYSILACTLSFLLPFSMGAISGITVMKDFDRHKVMYEKVYFFRNMSGQPEALIFAVSSFVQVFSMLHCFVFPALVMTFLSLIYSTYASILKRRLLDVREKLLRDLTRQVLSETLDILTTARQIHGEIENSVSFLAFLAYVLTFVHILNLVCIYANDFLASMKILRCIYSINIFLWTLIWFVMLTLCGSKINSIARLLKSLAQDIVSVQGIGHRQKRNKELLYLLLLNDGSKFNLRFTGWSMFYVDKKLFLSTSGVLVTYGVLFAKGLRS</sequence>
<evidence type="ECO:0000313" key="3">
    <source>
        <dbReference type="Proteomes" id="UP000807504"/>
    </source>
</evidence>
<evidence type="ECO:0000256" key="1">
    <source>
        <dbReference type="SAM" id="Phobius"/>
    </source>
</evidence>
<feature type="transmembrane region" description="Helical" evidence="1">
    <location>
        <begin position="89"/>
        <end position="110"/>
    </location>
</feature>